<sequence length="347" mass="38181">MRLMNLIHHQYQTVSVVGMGKNAGKTVTLNRLIQEAAEQEIILGLTSTGRDGEKQDIVTMTEKPRIYVYKETIVATAQATFLASGAKLEILEVTDCETPMGPVIIARVKSEGLMELAGPETNHQIRDIAAKMCAYGAEIVIVDGAINRKTAASPGITQATILATGAVVSRNMQHVFLETAHQVDLFNMKGIQDENIKALAQKIFAEKGYAIIDAEGMLRMLDIPTALNSGRMIGGVLEEKSTYVLISGSLVYKTLEDIIAVTPYYKQVTFIIQDATKLFISAKEWILLKRRGIQIAVMDEIHTLAVTVNPYAPQGYHFQPEVFRDGIRAQLGGLPVVDLMLEDEIYD</sequence>
<dbReference type="EMBL" id="CP000724">
    <property type="protein sequence ID" value="ABR50623.1"/>
    <property type="molecule type" value="Genomic_DNA"/>
</dbReference>
<protein>
    <submittedName>
        <fullName evidence="1">Uncharacterized protein</fullName>
    </submittedName>
</protein>
<accession>A6TWQ5</accession>
<reference evidence="2" key="1">
    <citation type="journal article" date="2016" name="Genome Announc.">
        <title>Complete genome sequence of Alkaliphilus metalliredigens strain QYMF, an alkaliphilic and metal-reducing bacterium isolated from borax-contaminated leachate ponds.</title>
        <authorList>
            <person name="Hwang C."/>
            <person name="Copeland A."/>
            <person name="Lucas S."/>
            <person name="Lapidus A."/>
            <person name="Barry K."/>
            <person name="Detter J.C."/>
            <person name="Glavina Del Rio T."/>
            <person name="Hammon N."/>
            <person name="Israni S."/>
            <person name="Dalin E."/>
            <person name="Tice H."/>
            <person name="Pitluck S."/>
            <person name="Chertkov O."/>
            <person name="Brettin T."/>
            <person name="Bruce D."/>
            <person name="Han C."/>
            <person name="Schmutz J."/>
            <person name="Larimer F."/>
            <person name="Land M.L."/>
            <person name="Hauser L."/>
            <person name="Kyrpides N."/>
            <person name="Mikhailova N."/>
            <person name="Ye Q."/>
            <person name="Zhou J."/>
            <person name="Richardson P."/>
            <person name="Fields M.W."/>
        </authorList>
    </citation>
    <scope>NUCLEOTIDE SEQUENCE [LARGE SCALE GENOMIC DNA]</scope>
    <source>
        <strain evidence="2">QYMF</strain>
    </source>
</reference>
<keyword evidence="2" id="KW-1185">Reference proteome</keyword>
<dbReference type="AlphaFoldDB" id="A6TWQ5"/>
<organism evidence="1 2">
    <name type="scientific">Alkaliphilus metalliredigens (strain QYMF)</name>
    <dbReference type="NCBI Taxonomy" id="293826"/>
    <lineage>
        <taxon>Bacteria</taxon>
        <taxon>Bacillati</taxon>
        <taxon>Bacillota</taxon>
        <taxon>Clostridia</taxon>
        <taxon>Peptostreptococcales</taxon>
        <taxon>Natronincolaceae</taxon>
        <taxon>Alkaliphilus</taxon>
    </lineage>
</organism>
<dbReference type="STRING" id="293826.Amet_4551"/>
<dbReference type="OrthoDB" id="9783544at2"/>
<evidence type="ECO:0000313" key="2">
    <source>
        <dbReference type="Proteomes" id="UP000001572"/>
    </source>
</evidence>
<dbReference type="KEGG" id="amt:Amet_4551"/>
<dbReference type="Proteomes" id="UP000001572">
    <property type="component" value="Chromosome"/>
</dbReference>
<name>A6TWQ5_ALKMQ</name>
<evidence type="ECO:0000313" key="1">
    <source>
        <dbReference type="EMBL" id="ABR50623.1"/>
    </source>
</evidence>
<gene>
    <name evidence="1" type="ordered locus">Amet_4551</name>
</gene>
<dbReference type="eggNOG" id="ENOG502Z9AE">
    <property type="taxonomic scope" value="Bacteria"/>
</dbReference>
<proteinExistence type="predicted"/>
<dbReference type="HOGENOM" id="CLU_065107_0_0_9"/>
<dbReference type="RefSeq" id="WP_012065511.1">
    <property type="nucleotide sequence ID" value="NC_009633.1"/>
</dbReference>